<proteinExistence type="predicted"/>
<gene>
    <name evidence="1" type="ORF">MSKU9_3396</name>
</gene>
<accession>A0A4P5NZZ9</accession>
<evidence type="ECO:0000313" key="1">
    <source>
        <dbReference type="EMBL" id="GCE85255.1"/>
    </source>
</evidence>
<comment type="caution">
    <text evidence="1">The sequence shown here is derived from an EMBL/GenBank/DDBJ whole genome shotgun (WGS) entry which is preliminary data.</text>
</comment>
<dbReference type="EMBL" id="BDLU01000081">
    <property type="protein sequence ID" value="GCE85255.1"/>
    <property type="molecule type" value="Genomic_DNA"/>
</dbReference>
<dbReference type="Proteomes" id="UP000315095">
    <property type="component" value="Unassembled WGS sequence"/>
</dbReference>
<evidence type="ECO:0000313" key="2">
    <source>
        <dbReference type="Proteomes" id="UP000315095"/>
    </source>
</evidence>
<reference evidence="2" key="1">
    <citation type="submission" date="2017-01" db="EMBL/GenBank/DDBJ databases">
        <title>Komagataeibacter sp. MSKU9 whole genome sequencing project.</title>
        <authorList>
            <person name="Matsutani M."/>
            <person name="Naloka K."/>
            <person name="Theeragool G."/>
            <person name="Yakushi T."/>
            <person name="Matsushita K."/>
        </authorList>
    </citation>
    <scope>NUCLEOTIDE SEQUENCE [LARGE SCALE GENOMIC DNA]</scope>
    <source>
        <strain evidence="2">MSKU9</strain>
    </source>
</reference>
<organism evidence="1 2">
    <name type="scientific">Komagataeibacter diospyri</name>
    <dbReference type="NCBI Taxonomy" id="1932662"/>
    <lineage>
        <taxon>Bacteria</taxon>
        <taxon>Pseudomonadati</taxon>
        <taxon>Pseudomonadota</taxon>
        <taxon>Alphaproteobacteria</taxon>
        <taxon>Acetobacterales</taxon>
        <taxon>Acetobacteraceae</taxon>
        <taxon>Komagataeibacter</taxon>
    </lineage>
</organism>
<dbReference type="RefSeq" id="WP_227002572.1">
    <property type="nucleotide sequence ID" value="NZ_BDLU01000081.1"/>
</dbReference>
<sequence>MVFVMPGQSLYIEEVDPREFIRNLDRHDVEGLAHAMNLIGPVWSICRKIDGAMYGSAVLQSGVGRQLDDAIRIGVNISGCVVTAVREKT</sequence>
<protein>
    <submittedName>
        <fullName evidence="1">Prophage antirepressor</fullName>
    </submittedName>
</protein>
<keyword evidence="2" id="KW-1185">Reference proteome</keyword>
<name>A0A4P5NZZ9_9PROT</name>
<dbReference type="AlphaFoldDB" id="A0A4P5NZZ9"/>